<name>A0ABP9EK52_9GAMM</name>
<proteinExistence type="predicted"/>
<evidence type="ECO:0000256" key="1">
    <source>
        <dbReference type="SAM" id="SignalP"/>
    </source>
</evidence>
<dbReference type="EMBL" id="BAABJZ010000015">
    <property type="protein sequence ID" value="GAA4879225.1"/>
    <property type="molecule type" value="Genomic_DNA"/>
</dbReference>
<protein>
    <submittedName>
        <fullName evidence="2">MtrB/PioB family decaheme-associated outer membrane protein</fullName>
    </submittedName>
</protein>
<gene>
    <name evidence="2" type="ORF">GCM10023333_11340</name>
</gene>
<feature type="chain" id="PRO_5046535217" evidence="1">
    <location>
        <begin position="23"/>
        <end position="662"/>
    </location>
</feature>
<sequence>MKTRLGLIALAVASSFSGAAMANYGLANANLEAVDTSKWECKRCEPVNGYHGEVSVGAGFVDAQDNHAANRLGDTDGFAGEVDADIRYRSETGYQAAIDANKLGSENGSVRLAAGKAGLANAAFNYGTQTHWKNDGAISPFAFANDGFALTGADVSHDLKVKRETYGFAFDLGGDLWNTYANFQRQDKTGARKASIYSGSIANVAAPIDSTTDRWEAGAKLAGQNWHTSAAYVASKYDNNLANAFDFGYQQAALGTAPSNEAYHVVLNGNYSLSRTHFAGRFVTGKMTQNDDLVQIGGLNGFDGEVKTTDASFRVASTVARGLRLTASYDYSDRENNSHVFGGNGISVDGLSGDITEYARYDITRNTAKLGASYRIAQGYRVDAGYEYKQVERSDLEREETNDHGVWGRLRVTALDNWNFGLKAGYSSRDGSEFEANRATSSEDNVLLRRYTIADRDRLEAEFKVSHTPLANLSIDATVRYANDDYSDSEYGLIEADDFGYDVSLNWGASDKLNLHAFVGQQWIESEQRNLFQTGTSFDQTEDRFLNAGFGSVYRGLFTDALSVGADYLYSDSESETSVTIGSTGQYGDYFATSHSVNLFSTYDLSEKMGLRLDYRYERYQDSDFANIDNIGNGNVVNLYTLGNLNHNYNAHLVMLSFSYAL</sequence>
<dbReference type="SUPFAM" id="SSF56935">
    <property type="entry name" value="Porins"/>
    <property type="match status" value="1"/>
</dbReference>
<accession>A0ABP9EK52</accession>
<dbReference type="Proteomes" id="UP001499988">
    <property type="component" value="Unassembled WGS sequence"/>
</dbReference>
<evidence type="ECO:0000313" key="3">
    <source>
        <dbReference type="Proteomes" id="UP001499988"/>
    </source>
</evidence>
<dbReference type="Pfam" id="PF11854">
    <property type="entry name" value="MtrB_PioB"/>
    <property type="match status" value="1"/>
</dbReference>
<dbReference type="InterPro" id="IPR020016">
    <property type="entry name" value="Decahaem-assoc_OM_MtrB/PioB"/>
</dbReference>
<reference evidence="3" key="1">
    <citation type="journal article" date="2019" name="Int. J. Syst. Evol. Microbiol.">
        <title>The Global Catalogue of Microorganisms (GCM) 10K type strain sequencing project: providing services to taxonomists for standard genome sequencing and annotation.</title>
        <authorList>
            <consortium name="The Broad Institute Genomics Platform"/>
            <consortium name="The Broad Institute Genome Sequencing Center for Infectious Disease"/>
            <person name="Wu L."/>
            <person name="Ma J."/>
        </authorList>
    </citation>
    <scope>NUCLEOTIDE SEQUENCE [LARGE SCALE GENOMIC DNA]</scope>
    <source>
        <strain evidence="3">JCM 18401</strain>
    </source>
</reference>
<keyword evidence="1" id="KW-0732">Signal</keyword>
<evidence type="ECO:0000313" key="2">
    <source>
        <dbReference type="EMBL" id="GAA4879225.1"/>
    </source>
</evidence>
<keyword evidence="3" id="KW-1185">Reference proteome</keyword>
<organism evidence="2 3">
    <name type="scientific">Ferrimonas pelagia</name>
    <dbReference type="NCBI Taxonomy" id="1177826"/>
    <lineage>
        <taxon>Bacteria</taxon>
        <taxon>Pseudomonadati</taxon>
        <taxon>Pseudomonadota</taxon>
        <taxon>Gammaproteobacteria</taxon>
        <taxon>Alteromonadales</taxon>
        <taxon>Ferrimonadaceae</taxon>
        <taxon>Ferrimonas</taxon>
    </lineage>
</organism>
<feature type="signal peptide" evidence="1">
    <location>
        <begin position="1"/>
        <end position="22"/>
    </location>
</feature>
<dbReference type="RefSeq" id="WP_345334265.1">
    <property type="nucleotide sequence ID" value="NZ_BAABJZ010000015.1"/>
</dbReference>
<comment type="caution">
    <text evidence="2">The sequence shown here is derived from an EMBL/GenBank/DDBJ whole genome shotgun (WGS) entry which is preliminary data.</text>
</comment>
<dbReference type="NCBIfam" id="TIGR03509">
    <property type="entry name" value="OMP_MtrB_PioB"/>
    <property type="match status" value="1"/>
</dbReference>